<evidence type="ECO:0000259" key="9">
    <source>
        <dbReference type="PROSITE" id="PS52004"/>
    </source>
</evidence>
<evidence type="ECO:0000313" key="11">
    <source>
        <dbReference type="EMBL" id="MFC7441755.1"/>
    </source>
</evidence>
<dbReference type="Pfam" id="PF00698">
    <property type="entry name" value="Acyl_transf_1"/>
    <property type="match status" value="1"/>
</dbReference>
<feature type="region of interest" description="C-terminal hotdog fold" evidence="6">
    <location>
        <begin position="1802"/>
        <end position="1944"/>
    </location>
</feature>
<dbReference type="PANTHER" id="PTHR43775:SF37">
    <property type="entry name" value="SI:DKEY-61P9.11"/>
    <property type="match status" value="1"/>
</dbReference>
<dbReference type="PROSITE" id="PS50075">
    <property type="entry name" value="CARRIER"/>
    <property type="match status" value="2"/>
</dbReference>
<dbReference type="PROSITE" id="PS52004">
    <property type="entry name" value="KS3_2"/>
    <property type="match status" value="1"/>
</dbReference>
<feature type="compositionally biased region" description="Pro residues" evidence="7">
    <location>
        <begin position="1003"/>
        <end position="1015"/>
    </location>
</feature>
<dbReference type="SUPFAM" id="SSF47336">
    <property type="entry name" value="ACP-like"/>
    <property type="match status" value="2"/>
</dbReference>
<dbReference type="Pfam" id="PF21089">
    <property type="entry name" value="PKS_DH_N"/>
    <property type="match status" value="1"/>
</dbReference>
<feature type="domain" description="Ketosynthase family 3 (KS3)" evidence="9">
    <location>
        <begin position="3"/>
        <end position="463"/>
    </location>
</feature>
<dbReference type="Pfam" id="PF08659">
    <property type="entry name" value="KR"/>
    <property type="match status" value="1"/>
</dbReference>
<dbReference type="SMART" id="SM00822">
    <property type="entry name" value="PKS_KR"/>
    <property type="match status" value="1"/>
</dbReference>
<dbReference type="SMART" id="SM00827">
    <property type="entry name" value="PKS_AT"/>
    <property type="match status" value="1"/>
</dbReference>
<dbReference type="SUPFAM" id="SSF52151">
    <property type="entry name" value="FabD/lysophospholipase-like"/>
    <property type="match status" value="1"/>
</dbReference>
<keyword evidence="5" id="KW-0808">Transferase</keyword>
<dbReference type="InterPro" id="IPR036736">
    <property type="entry name" value="ACP-like_sf"/>
</dbReference>
<dbReference type="Proteomes" id="UP001596500">
    <property type="component" value="Unassembled WGS sequence"/>
</dbReference>
<feature type="domain" description="Carrier" evidence="8">
    <location>
        <begin position="1019"/>
        <end position="1098"/>
    </location>
</feature>
<dbReference type="SUPFAM" id="SSF54637">
    <property type="entry name" value="Thioesterase/thiol ester dehydrase-isomerase"/>
    <property type="match status" value="2"/>
</dbReference>
<dbReference type="Gene3D" id="3.40.366.10">
    <property type="entry name" value="Malonyl-Coenzyme A Acyl Carrier Protein, domain 2"/>
    <property type="match status" value="1"/>
</dbReference>
<dbReference type="SUPFAM" id="SSF55048">
    <property type="entry name" value="Probable ACP-binding domain of malonyl-CoA ACP transacylase"/>
    <property type="match status" value="1"/>
</dbReference>
<dbReference type="InterPro" id="IPR016039">
    <property type="entry name" value="Thiolase-like"/>
</dbReference>
<dbReference type="Gene3D" id="1.10.1200.10">
    <property type="entry name" value="ACP-like"/>
    <property type="match status" value="2"/>
</dbReference>
<feature type="region of interest" description="Disordered" evidence="7">
    <location>
        <begin position="989"/>
        <end position="1019"/>
    </location>
</feature>
<accession>A0ABW2RLA2</accession>
<dbReference type="Pfam" id="PF02801">
    <property type="entry name" value="Ketoacyl-synt_C"/>
    <property type="match status" value="1"/>
</dbReference>
<dbReference type="InterPro" id="IPR013968">
    <property type="entry name" value="PKS_KR"/>
</dbReference>
<dbReference type="SUPFAM" id="SSF53901">
    <property type="entry name" value="Thiolase-like"/>
    <property type="match status" value="1"/>
</dbReference>
<evidence type="ECO:0000259" key="8">
    <source>
        <dbReference type="PROSITE" id="PS50075"/>
    </source>
</evidence>
<dbReference type="PROSITE" id="PS00012">
    <property type="entry name" value="PHOSPHOPANTETHEINE"/>
    <property type="match status" value="2"/>
</dbReference>
<dbReference type="InterPro" id="IPR016035">
    <property type="entry name" value="Acyl_Trfase/lysoPLipase"/>
</dbReference>
<dbReference type="CDD" id="cd08953">
    <property type="entry name" value="KR_2_SDR_x"/>
    <property type="match status" value="1"/>
</dbReference>
<evidence type="ECO:0000256" key="2">
    <source>
        <dbReference type="ARBA" id="ARBA00004789"/>
    </source>
</evidence>
<dbReference type="InterPro" id="IPR050091">
    <property type="entry name" value="PKS_NRPS_Biosynth_Enz"/>
</dbReference>
<dbReference type="Gene3D" id="3.10.129.10">
    <property type="entry name" value="Hotdog Thioesterase"/>
    <property type="match status" value="2"/>
</dbReference>
<dbReference type="EMBL" id="JBHTBW010000034">
    <property type="protein sequence ID" value="MFC7441755.1"/>
    <property type="molecule type" value="Genomic_DNA"/>
</dbReference>
<dbReference type="InterPro" id="IPR001227">
    <property type="entry name" value="Ac_transferase_dom_sf"/>
</dbReference>
<dbReference type="InterPro" id="IPR029069">
    <property type="entry name" value="HotDog_dom_sf"/>
</dbReference>
<dbReference type="InterPro" id="IPR036291">
    <property type="entry name" value="NAD(P)-bd_dom_sf"/>
</dbReference>
<evidence type="ECO:0000313" key="12">
    <source>
        <dbReference type="Proteomes" id="UP001596500"/>
    </source>
</evidence>
<protein>
    <submittedName>
        <fullName evidence="11">SDR family NAD(P)-dependent oxidoreductase</fullName>
    </submittedName>
</protein>
<dbReference type="InterPro" id="IPR049551">
    <property type="entry name" value="PKS_DH_C"/>
</dbReference>
<evidence type="ECO:0000256" key="6">
    <source>
        <dbReference type="PROSITE-ProRule" id="PRU01363"/>
    </source>
</evidence>
<dbReference type="Pfam" id="PF00550">
    <property type="entry name" value="PP-binding"/>
    <property type="match status" value="2"/>
</dbReference>
<sequence>MNHHPIAIIGIGSYYPGAKNLRELWENILSRRRQFREMPKQRLPLGEYYDAHPDTPDKTYARYAAVIDGFAFDWAQHRIPKTTYESTDIVHWLALEVATQALIDAGYSRENIPKDKTGVIVGNTLTGEFTRANTMRLRWPFVRKTLRAAGQSHGLSAATLHQLEKRMETIYKSAFSPVTEDTLAGGLSNTIAGRICNFYDLHGGGYVVDGACSSSLIAVATAAGKLANGELDLALAGGVDISLDPLEVVGFAKTGALTNKDMNVYDRHSSGFIPGEGCGFVMLKRLEDARKDGDYVYAVIRGWGISSDGKGGITAPKVEGQSLALLRAYEMAGYSPHELDFIEGHGTGTVLGDRIELEAIALALDSYGKAPLRSCGVTSFKSLVGHTKAAAGIGGLIKAALSVNQRVLAPTAACHEPNDVFRTTAQNIYPLLQGEVRARDARLRAGVSAMGFGGINCHVTLESADLPKEELKPEIEERALLVSNQETELFVFAADAKEDLLTQVKRVQRLAAGISVAELTDLAYWLAQRVKPKAQIRAAVIADHPDRLAEGLALLIDKLEHAFPAKGEVFVHMEKQVWIGNQVNRHRVGFLFPGQGSQKVNMARTLLERFPWARKIAKQAWEVIPQAQEMMFRPLDRALHREEVQAWEKMLSQTEVAQPAIVLASVLWKTFLERLGIQPQFTAGHSLGELTALCAAGAYDKQVLFQLAATRGKAMSASEGEAGAMASLHTNKEVAEAILAEISGYAVVANLNSPSQTVISGEKEAVAKAVKRAQARQIQAVMLPVSNAFHSKLVKQASSLLLRQALLPANPVPLSVPFISGVTGEEMKTLTDGNAYFAKQVMERVDFISLIAAVKEKCDLLVEVGPGRVLTGLVTDQAGPPCFPVESKPGRDRDLHQFLATYFVHGGHVQWERLYEQRLIRPFVPAEEKQFIVNPCENPLSVPASGHVSDDSVRLPQPADLPTDIWERYLEERGAFLLDVIRADLKHMRSEPVSRQPEERNEPPSPSLPEAPPVEKPAAATASVAQAAIRWVAQRTGYPSASIALSHRLLDDLNLDSIKSAELVSSLAQQFAVADRIDPSDFANATLEEVCQALERLVLPEAAREQTITQSLLEWTTKLTGYPRESIHMDMRLLDDLNLDSIKSAELVSRVANEFQLEGQLDPTEFANTTLREIEQALSPLLTSKPDAPTTPVASQPNSKERPWVRNFVVDYVEAPCNNSTPLSFPETARFLIVVSQTRHSLARALAAELTARHIPAEIATFTELAAQQRLRHEAFSHVVVILPQTDTSEDLSVMIKRLQSVIGPVKDVGYETSITYIQYGGGYFGTRSERIQLGTCTANAFAASLHMERPHANIRVIDLSPELKPKSIVKPILAEIAAEEPFVSVGYDQHKVRRVPQAIVQLPQAYPVRPFKWTSEDVVLVTGGAKGITAECALAVAQSTGVKMALVGRSTAESPEIQQTLARFRESGLICRYYSCDMTDQAAVEQLIASVREELGPVTGVIHGAALMQPRRAEQISPAAFLNEIGPKVLGALHLCKALETHPPKLFIGISSLAGITGMAGNTSYGFSNEALQLILRRFGQEHPSTQVLSVAFSVWDEVGMGVRAGSIDFLEKKGTYAIPVAEGTKRFVHLFHHDPQAKQVVITAKLGGLETWRPRPVKREKGFRFIGDILYDYPEVEFITRVHLNLEKDPYVKDHVYNGTYLFPAVFGLEAMAQAASYVTGIADFNRVQVDDIQLTLPIVLDPQTGVTVEIRAEVLENGKIKTELRTEQNGFAKPHYTATFWFPSATEERQERLSFPKEALAIEPKTDLYGPLLFQGPSFHRLAHIYDTAHNAKRHTGHCLFTAHAEETDQYLLGDPYFHDALLQSARIITPQDLCLPVKIASFKKLGGLLTKPETWRAVTRLQEQTDSSYTYTVDVLDKSNQVVLSLTGYQVHKMEHHPGLPTADELSSLAFTDERRLTEAIRTHGSKLMVDVPVIALTHCPGIHQQSKEERHARIMPLFKRGIAKAGGNADHSLTWDEYGKPVVMEQTHPSSRFHVSFSHDDEVSICVIGNEEQGCDILPIDSHRSEGDWLHLLTDKYQPLMKSLQKHGDSESLAGSRIWASLEAAVKAGGGKVQGMEIEKTSGEAILLHAITETSSISVLTIPVQLSKPLKRMVALVVSSRPSKLKAERQYGEFHPEYGFVYRFPLTFKDTPTLSRKVNLSRYADWMGKIRELSLSAILKRVTDQFASGKWGMVTNFAQTEIVGEASSRDVIEVHLQIDHIQDDTYMEIVYHWYKVKENGTLELIATSKQGLTWVEIIGHGLVRPCPFPDYFSQFLKDKLAVMSYREPLFQQSQFLREQLLGPETFAVKSGPSDRLILQTKRFETSLEESNLVGNVYFSNYTVWQSRVRDQFFYSLAPELFQGTGKQGEWLPLFSKVHHLREAMPFDTIEVQMSLAKRYEYGVNLFFEYYKLDTDGQKQKIAYGEQEIVWIKRDERGHPVPAPLPEIFEKELGQVYAMNHSHA</sequence>
<evidence type="ECO:0000256" key="4">
    <source>
        <dbReference type="ARBA" id="ARBA00022553"/>
    </source>
</evidence>
<organism evidence="11 12">
    <name type="scientific">Laceyella putida</name>
    <dbReference type="NCBI Taxonomy" id="110101"/>
    <lineage>
        <taxon>Bacteria</taxon>
        <taxon>Bacillati</taxon>
        <taxon>Bacillota</taxon>
        <taxon>Bacilli</taxon>
        <taxon>Bacillales</taxon>
        <taxon>Thermoactinomycetaceae</taxon>
        <taxon>Laceyella</taxon>
    </lineage>
</organism>
<feature type="domain" description="PKS/mFAS DH" evidence="10">
    <location>
        <begin position="1665"/>
        <end position="1944"/>
    </location>
</feature>
<dbReference type="PANTHER" id="PTHR43775">
    <property type="entry name" value="FATTY ACID SYNTHASE"/>
    <property type="match status" value="1"/>
</dbReference>
<dbReference type="InterPro" id="IPR014031">
    <property type="entry name" value="Ketoacyl_synth_C"/>
</dbReference>
<dbReference type="Gene3D" id="3.10.129.110">
    <property type="entry name" value="Polyketide synthase dehydratase"/>
    <property type="match status" value="1"/>
</dbReference>
<dbReference type="Pfam" id="PF14765">
    <property type="entry name" value="PS-DH"/>
    <property type="match status" value="1"/>
</dbReference>
<evidence type="ECO:0000259" key="10">
    <source>
        <dbReference type="PROSITE" id="PS52019"/>
    </source>
</evidence>
<dbReference type="Pfam" id="PF00109">
    <property type="entry name" value="ketoacyl-synt"/>
    <property type="match status" value="1"/>
</dbReference>
<feature type="region of interest" description="N-terminal hotdog fold" evidence="6">
    <location>
        <begin position="1665"/>
        <end position="1790"/>
    </location>
</feature>
<comment type="pathway">
    <text evidence="2">Antibiotic biosynthesis; bacillaene biosynthesis.</text>
</comment>
<dbReference type="InterPro" id="IPR014030">
    <property type="entry name" value="Ketoacyl_synth_N"/>
</dbReference>
<evidence type="ECO:0000256" key="7">
    <source>
        <dbReference type="SAM" id="MobiDB-lite"/>
    </source>
</evidence>
<reference evidence="12" key="1">
    <citation type="journal article" date="2019" name="Int. J. Syst. Evol. Microbiol.">
        <title>The Global Catalogue of Microorganisms (GCM) 10K type strain sequencing project: providing services to taxonomists for standard genome sequencing and annotation.</title>
        <authorList>
            <consortium name="The Broad Institute Genomics Platform"/>
            <consortium name="The Broad Institute Genome Sequencing Center for Infectious Disease"/>
            <person name="Wu L."/>
            <person name="Ma J."/>
        </authorList>
    </citation>
    <scope>NUCLEOTIDE SEQUENCE [LARGE SCALE GENOMIC DNA]</scope>
    <source>
        <strain evidence="12">CGMCC 1.12942</strain>
    </source>
</reference>
<dbReference type="SMART" id="SM00825">
    <property type="entry name" value="PKS_KS"/>
    <property type="match status" value="1"/>
</dbReference>
<keyword evidence="12" id="KW-1185">Reference proteome</keyword>
<dbReference type="Pfam" id="PF13279">
    <property type="entry name" value="4HBT_2"/>
    <property type="match status" value="1"/>
</dbReference>
<feature type="domain" description="Carrier" evidence="8">
    <location>
        <begin position="1103"/>
        <end position="1182"/>
    </location>
</feature>
<dbReference type="InterPro" id="IPR049900">
    <property type="entry name" value="PKS_mFAS_DH"/>
</dbReference>
<feature type="compositionally biased region" description="Basic and acidic residues" evidence="7">
    <location>
        <begin position="989"/>
        <end position="1002"/>
    </location>
</feature>
<dbReference type="InterPro" id="IPR014043">
    <property type="entry name" value="Acyl_transferase_dom"/>
</dbReference>
<comment type="caution">
    <text evidence="11">The sequence shown here is derived from an EMBL/GenBank/DDBJ whole genome shotgun (WGS) entry which is preliminary data.</text>
</comment>
<dbReference type="RefSeq" id="WP_379865195.1">
    <property type="nucleotide sequence ID" value="NZ_JBHTBW010000034.1"/>
</dbReference>
<dbReference type="InterPro" id="IPR037143">
    <property type="entry name" value="4-PPantetheinyl_Trfase_dom_sf"/>
</dbReference>
<gene>
    <name evidence="11" type="ORF">ACFQNG_11610</name>
</gene>
<dbReference type="Gene3D" id="3.40.47.10">
    <property type="match status" value="1"/>
</dbReference>
<dbReference type="InterPro" id="IPR020841">
    <property type="entry name" value="PKS_Beta-ketoAc_synthase_dom"/>
</dbReference>
<dbReference type="InterPro" id="IPR042104">
    <property type="entry name" value="PKS_dehydratase_sf"/>
</dbReference>
<keyword evidence="3" id="KW-0596">Phosphopantetheine</keyword>
<dbReference type="InterPro" id="IPR049552">
    <property type="entry name" value="PKS_DH_N"/>
</dbReference>
<dbReference type="InterPro" id="IPR009081">
    <property type="entry name" value="PP-bd_ACP"/>
</dbReference>
<comment type="function">
    <text evidence="1">Involved in some intermediate steps for the synthesis of the antibiotic polyketide bacillaene which is involved in secondary metabolism.</text>
</comment>
<name>A0ABW2RLA2_9BACL</name>
<dbReference type="SUPFAM" id="SSF51735">
    <property type="entry name" value="NAD(P)-binding Rossmann-fold domains"/>
    <property type="match status" value="1"/>
</dbReference>
<dbReference type="PROSITE" id="PS52019">
    <property type="entry name" value="PKS_MFAS_DH"/>
    <property type="match status" value="1"/>
</dbReference>
<feature type="active site" description="Proton acceptor; for dehydratase activity" evidence="6">
    <location>
        <position position="1697"/>
    </location>
</feature>
<evidence type="ECO:0000256" key="3">
    <source>
        <dbReference type="ARBA" id="ARBA00022450"/>
    </source>
</evidence>
<dbReference type="InterPro" id="IPR016036">
    <property type="entry name" value="Malonyl_transacylase_ACP-bd"/>
</dbReference>
<feature type="active site" description="Proton donor; for dehydratase activity" evidence="6">
    <location>
        <position position="1863"/>
    </location>
</feature>
<proteinExistence type="predicted"/>
<keyword evidence="4" id="KW-0597">Phosphoprotein</keyword>
<dbReference type="Gene3D" id="3.40.50.720">
    <property type="entry name" value="NAD(P)-binding Rossmann-like Domain"/>
    <property type="match status" value="1"/>
</dbReference>
<evidence type="ECO:0000256" key="5">
    <source>
        <dbReference type="ARBA" id="ARBA00022679"/>
    </source>
</evidence>
<dbReference type="Gene3D" id="3.90.470.20">
    <property type="entry name" value="4'-phosphopantetheinyl transferase domain"/>
    <property type="match status" value="2"/>
</dbReference>
<dbReference type="InterPro" id="IPR057326">
    <property type="entry name" value="KR_dom"/>
</dbReference>
<dbReference type="InterPro" id="IPR006162">
    <property type="entry name" value="Ppantetheine_attach_site"/>
</dbReference>
<evidence type="ECO:0000256" key="1">
    <source>
        <dbReference type="ARBA" id="ARBA00003299"/>
    </source>
</evidence>
<dbReference type="CDD" id="cd00833">
    <property type="entry name" value="PKS"/>
    <property type="match status" value="1"/>
</dbReference>